<accession>A0A143DG64</accession>
<evidence type="ECO:0000313" key="3">
    <source>
        <dbReference type="Proteomes" id="UP000076066"/>
    </source>
</evidence>
<dbReference type="Proteomes" id="UP000076066">
    <property type="component" value="Plasmid unnamed 1"/>
</dbReference>
<dbReference type="AlphaFoldDB" id="A0A143DG64"/>
<keyword evidence="1" id="KW-1133">Transmembrane helix</keyword>
<keyword evidence="3" id="KW-1185">Reference proteome</keyword>
<organism evidence="2 3">
    <name type="scientific">Haematospirillum jordaniae</name>
    <dbReference type="NCBI Taxonomy" id="1549855"/>
    <lineage>
        <taxon>Bacteria</taxon>
        <taxon>Pseudomonadati</taxon>
        <taxon>Pseudomonadota</taxon>
        <taxon>Alphaproteobacteria</taxon>
        <taxon>Rhodospirillales</taxon>
        <taxon>Novispirillaceae</taxon>
        <taxon>Haematospirillum</taxon>
    </lineage>
</organism>
<proteinExistence type="predicted"/>
<keyword evidence="2" id="KW-0614">Plasmid</keyword>
<evidence type="ECO:0000256" key="1">
    <source>
        <dbReference type="SAM" id="Phobius"/>
    </source>
</evidence>
<feature type="transmembrane region" description="Helical" evidence="1">
    <location>
        <begin position="35"/>
        <end position="57"/>
    </location>
</feature>
<dbReference type="KEGG" id="hjo:AY555_10000"/>
<reference evidence="2 3" key="1">
    <citation type="submission" date="2016-02" db="EMBL/GenBank/DDBJ databases">
        <title>Complete Genome of H5569, the type strain of the newly described species Haematospirillium jordaniae.</title>
        <authorList>
            <person name="Nicholson A.C."/>
            <person name="Humrighouse B.W."/>
            <person name="Loparov V."/>
            <person name="McQuiston J.R."/>
        </authorList>
    </citation>
    <scope>NUCLEOTIDE SEQUENCE [LARGE SCALE GENOMIC DNA]</scope>
    <source>
        <strain evidence="2 3">H5569</strain>
        <plasmid evidence="3">Plasmid unnamed 1</plasmid>
    </source>
</reference>
<name>A0A143DG64_9PROT</name>
<keyword evidence="1" id="KW-0472">Membrane</keyword>
<keyword evidence="1" id="KW-0812">Transmembrane</keyword>
<evidence type="ECO:0000313" key="2">
    <source>
        <dbReference type="EMBL" id="AMW35707.1"/>
    </source>
</evidence>
<protein>
    <submittedName>
        <fullName evidence="2">Uncharacterized protein</fullName>
    </submittedName>
</protein>
<dbReference type="EMBL" id="CP014526">
    <property type="protein sequence ID" value="AMW35707.1"/>
    <property type="molecule type" value="Genomic_DNA"/>
</dbReference>
<geneLocation type="plasmid" evidence="2 3">
    <name>unnamed 1</name>
</geneLocation>
<gene>
    <name evidence="2" type="ORF">AY555_10000</name>
</gene>
<sequence length="67" mass="7580">MGLSEMHDEFDAALRVAPAAAGAMWSWMGFSLNELVAWCTLIYVSLQIGLLVPRYWALVRTRHRGRS</sequence>